<dbReference type="HOGENOM" id="CLU_042086_0_0_1"/>
<keyword evidence="1" id="KW-0472">Membrane</keyword>
<organism evidence="2 3">
    <name type="scientific">Stachybotrys chartarum (strain CBS 109288 / IBT 7711)</name>
    <name type="common">Toxic black mold</name>
    <name type="synonym">Stilbospora chartarum</name>
    <dbReference type="NCBI Taxonomy" id="1280523"/>
    <lineage>
        <taxon>Eukaryota</taxon>
        <taxon>Fungi</taxon>
        <taxon>Dikarya</taxon>
        <taxon>Ascomycota</taxon>
        <taxon>Pezizomycotina</taxon>
        <taxon>Sordariomycetes</taxon>
        <taxon>Hypocreomycetidae</taxon>
        <taxon>Hypocreales</taxon>
        <taxon>Stachybotryaceae</taxon>
        <taxon>Stachybotrys</taxon>
    </lineage>
</organism>
<protein>
    <submittedName>
        <fullName evidence="2">Uncharacterized protein</fullName>
    </submittedName>
</protein>
<keyword evidence="1" id="KW-0812">Transmembrane</keyword>
<evidence type="ECO:0000313" key="2">
    <source>
        <dbReference type="EMBL" id="KEY71957.1"/>
    </source>
</evidence>
<proteinExistence type="predicted"/>
<accession>A0A084B328</accession>
<dbReference type="EMBL" id="KL648114">
    <property type="protein sequence ID" value="KEY71957.1"/>
    <property type="molecule type" value="Genomic_DNA"/>
</dbReference>
<keyword evidence="3" id="KW-1185">Reference proteome</keyword>
<dbReference type="AlphaFoldDB" id="A0A084B328"/>
<name>A0A084B328_STACB</name>
<reference evidence="2 3" key="1">
    <citation type="journal article" date="2014" name="BMC Genomics">
        <title>Comparative genome sequencing reveals chemotype-specific gene clusters in the toxigenic black mold Stachybotrys.</title>
        <authorList>
            <person name="Semeiks J."/>
            <person name="Borek D."/>
            <person name="Otwinowski Z."/>
            <person name="Grishin N.V."/>
        </authorList>
    </citation>
    <scope>NUCLEOTIDE SEQUENCE [LARGE SCALE GENOMIC DNA]</scope>
    <source>
        <strain evidence="3">CBS 109288 / IBT 7711</strain>
    </source>
</reference>
<keyword evidence="1" id="KW-1133">Transmembrane helix</keyword>
<dbReference type="Proteomes" id="UP000028045">
    <property type="component" value="Unassembled WGS sequence"/>
</dbReference>
<sequence length="398" mass="45896">MDEMASLEDILFHEELAKCSSYPEDAKWLEMINYADPTFDVNESQNLNPGHLRDFTRREAIETSAVVGPFFWWTYNKDSTDPCLQLIFRKSDVQRKSMSHGWELLLSYSFRTRLTSGYAKGTPRDGGIEAMLKQLKRLKNIHPLDSSTLLLYHELGSGNERAQRVLRERVREMENALIDRYAASAGSGYLKDRSFDLDTINRDLAGLQCRALQKRPQAWKHVVERMEQAAMAYYEHLPDKERTVEMVQAHNEVLSRLNFMKSKLEGLENYTHTTLQRLSQLREIVTTLTAKLESRLSIELAFQQHRIANASRKDTKEANPIVSNYFWVYFATFIPLTALVLGAWWKLNESTLGLFGEDAHVEEMEDEVMRNIQQRTGTRVSAKLNEAIMSQGMSSNIV</sequence>
<evidence type="ECO:0000256" key="1">
    <source>
        <dbReference type="SAM" id="Phobius"/>
    </source>
</evidence>
<feature type="transmembrane region" description="Helical" evidence="1">
    <location>
        <begin position="326"/>
        <end position="345"/>
    </location>
</feature>
<evidence type="ECO:0000313" key="3">
    <source>
        <dbReference type="Proteomes" id="UP000028045"/>
    </source>
</evidence>
<gene>
    <name evidence="2" type="ORF">S7711_07106</name>
</gene>